<organism evidence="2 3">
    <name type="scientific">Methyloligella solikamskensis</name>
    <dbReference type="NCBI Taxonomy" id="1177756"/>
    <lineage>
        <taxon>Bacteria</taxon>
        <taxon>Pseudomonadati</taxon>
        <taxon>Pseudomonadota</taxon>
        <taxon>Alphaproteobacteria</taxon>
        <taxon>Hyphomicrobiales</taxon>
        <taxon>Hyphomicrobiaceae</taxon>
        <taxon>Methyloligella</taxon>
    </lineage>
</organism>
<dbReference type="Proteomes" id="UP001597102">
    <property type="component" value="Unassembled WGS sequence"/>
</dbReference>
<keyword evidence="3" id="KW-1185">Reference proteome</keyword>
<dbReference type="Pfam" id="PF17036">
    <property type="entry name" value="CBP_BcsS"/>
    <property type="match status" value="1"/>
</dbReference>
<accession>A0ABW3JFH9</accession>
<evidence type="ECO:0000313" key="3">
    <source>
        <dbReference type="Proteomes" id="UP001597102"/>
    </source>
</evidence>
<comment type="caution">
    <text evidence="2">The sequence shown here is derived from an EMBL/GenBank/DDBJ whole genome shotgun (WGS) entry which is preliminary data.</text>
</comment>
<dbReference type="EMBL" id="JBHTJO010000002">
    <property type="protein sequence ID" value="MFD0988308.1"/>
    <property type="molecule type" value="Genomic_DNA"/>
</dbReference>
<reference evidence="3" key="1">
    <citation type="journal article" date="2019" name="Int. J. Syst. Evol. Microbiol.">
        <title>The Global Catalogue of Microorganisms (GCM) 10K type strain sequencing project: providing services to taxonomists for standard genome sequencing and annotation.</title>
        <authorList>
            <consortium name="The Broad Institute Genomics Platform"/>
            <consortium name="The Broad Institute Genome Sequencing Center for Infectious Disease"/>
            <person name="Wu L."/>
            <person name="Ma J."/>
        </authorList>
    </citation>
    <scope>NUCLEOTIDE SEQUENCE [LARGE SCALE GENOMIC DNA]</scope>
    <source>
        <strain evidence="3">CCUG 61697</strain>
    </source>
</reference>
<protein>
    <submittedName>
        <fullName evidence="2">Cellulose biosynthesis protein BcsS</fullName>
    </submittedName>
</protein>
<dbReference type="InterPro" id="IPR031485">
    <property type="entry name" value="CBP_BcsS"/>
</dbReference>
<feature type="signal peptide" evidence="1">
    <location>
        <begin position="1"/>
        <end position="28"/>
    </location>
</feature>
<sequence>MSLRGLALWGSVFCALALWALTVSPAHADPESVPREPTWETFSGVDITGNSAGTYLGGGTAFGKSLWKPGWRGRAVGGLGRYDYESGVTIYDGRHGFITGMLGYQMQRGRLTAKLFAGAEYQEHVIVPYDPGNSVQGSASGVRLQAETWFDLTPRSFVSVDASYGSAFDEYWGLARYGYRYSPKLTVGLEGGPLGNREYDGGRGGAFVQFQVLRTQLTVSGGVTGDYLESTGSGYFALNVYRNF</sequence>
<evidence type="ECO:0000313" key="2">
    <source>
        <dbReference type="EMBL" id="MFD0988308.1"/>
    </source>
</evidence>
<evidence type="ECO:0000256" key="1">
    <source>
        <dbReference type="SAM" id="SignalP"/>
    </source>
</evidence>
<keyword evidence="1" id="KW-0732">Signal</keyword>
<gene>
    <name evidence="2" type="primary">bcsS</name>
    <name evidence="2" type="ORF">ACFQ2F_14500</name>
</gene>
<feature type="chain" id="PRO_5047147706" evidence="1">
    <location>
        <begin position="29"/>
        <end position="244"/>
    </location>
</feature>
<proteinExistence type="predicted"/>
<name>A0ABW3JFH9_9HYPH</name>
<dbReference type="RefSeq" id="WP_379091267.1">
    <property type="nucleotide sequence ID" value="NZ_JBHTJO010000002.1"/>
</dbReference>